<evidence type="ECO:0000313" key="2">
    <source>
        <dbReference type="EMBL" id="KAG5542101.1"/>
    </source>
</evidence>
<dbReference type="AlphaFoldDB" id="A0AAV6JLK8"/>
<name>A0AAV6JLK8_9ERIC</name>
<gene>
    <name evidence="2" type="ORF">RHGRI_021828</name>
</gene>
<keyword evidence="1" id="KW-0472">Membrane</keyword>
<keyword evidence="1" id="KW-1133">Transmembrane helix</keyword>
<dbReference type="EMBL" id="JACTNZ010000007">
    <property type="protein sequence ID" value="KAG5542101.1"/>
    <property type="molecule type" value="Genomic_DNA"/>
</dbReference>
<keyword evidence="1" id="KW-0812">Transmembrane</keyword>
<keyword evidence="3" id="KW-1185">Reference proteome</keyword>
<protein>
    <submittedName>
        <fullName evidence="2">Uncharacterized protein</fullName>
    </submittedName>
</protein>
<sequence>MLQGAPGAQVYSSLNALIIFFILISTSTNNDIENKRAAHSRISASEWPAATSCSRHAAQPNLCSSSSPAAAFALTICIEFPKYSLGKGRTIRPLSYLQPFCIWFLGHEEDHKRAAHLQTSADTAWNGEILVVLHSELAFALSFAMDFNDKWKILTLSGGASNLLMN</sequence>
<reference evidence="2" key="1">
    <citation type="submission" date="2020-08" db="EMBL/GenBank/DDBJ databases">
        <title>Plant Genome Project.</title>
        <authorList>
            <person name="Zhang R.-G."/>
        </authorList>
    </citation>
    <scope>NUCLEOTIDE SEQUENCE</scope>
    <source>
        <strain evidence="2">WSP0</strain>
        <tissue evidence="2">Leaf</tissue>
    </source>
</reference>
<accession>A0AAV6JLK8</accession>
<comment type="caution">
    <text evidence="2">The sequence shown here is derived from an EMBL/GenBank/DDBJ whole genome shotgun (WGS) entry which is preliminary data.</text>
</comment>
<organism evidence="2 3">
    <name type="scientific">Rhododendron griersonianum</name>
    <dbReference type="NCBI Taxonomy" id="479676"/>
    <lineage>
        <taxon>Eukaryota</taxon>
        <taxon>Viridiplantae</taxon>
        <taxon>Streptophyta</taxon>
        <taxon>Embryophyta</taxon>
        <taxon>Tracheophyta</taxon>
        <taxon>Spermatophyta</taxon>
        <taxon>Magnoliopsida</taxon>
        <taxon>eudicotyledons</taxon>
        <taxon>Gunneridae</taxon>
        <taxon>Pentapetalae</taxon>
        <taxon>asterids</taxon>
        <taxon>Ericales</taxon>
        <taxon>Ericaceae</taxon>
        <taxon>Ericoideae</taxon>
        <taxon>Rhodoreae</taxon>
        <taxon>Rhododendron</taxon>
    </lineage>
</organism>
<proteinExistence type="predicted"/>
<evidence type="ECO:0000256" key="1">
    <source>
        <dbReference type="SAM" id="Phobius"/>
    </source>
</evidence>
<evidence type="ECO:0000313" key="3">
    <source>
        <dbReference type="Proteomes" id="UP000823749"/>
    </source>
</evidence>
<dbReference type="Proteomes" id="UP000823749">
    <property type="component" value="Chromosome 7"/>
</dbReference>
<feature type="transmembrane region" description="Helical" evidence="1">
    <location>
        <begin position="6"/>
        <end position="26"/>
    </location>
</feature>